<dbReference type="InterPro" id="IPR000184">
    <property type="entry name" value="Bac_surfAg_D15"/>
</dbReference>
<feature type="non-terminal residue" evidence="5">
    <location>
        <position position="883"/>
    </location>
</feature>
<dbReference type="Proteomes" id="UP000649604">
    <property type="component" value="Unassembled WGS sequence"/>
</dbReference>
<dbReference type="PANTHER" id="PTHR36842:SF1">
    <property type="entry name" value="PROTEIN TOLB"/>
    <property type="match status" value="1"/>
</dbReference>
<evidence type="ECO:0000259" key="4">
    <source>
        <dbReference type="Pfam" id="PF01103"/>
    </source>
</evidence>
<proteinExistence type="inferred from homology"/>
<dbReference type="GO" id="GO:0019867">
    <property type="term" value="C:outer membrane"/>
    <property type="evidence" value="ECO:0007669"/>
    <property type="project" value="InterPro"/>
</dbReference>
<dbReference type="InterPro" id="IPR011659">
    <property type="entry name" value="WD40"/>
</dbReference>
<dbReference type="InterPro" id="IPR011042">
    <property type="entry name" value="6-blade_b-propeller_TolB-like"/>
</dbReference>
<dbReference type="Gene3D" id="2.120.10.30">
    <property type="entry name" value="TolB, C-terminal domain"/>
    <property type="match status" value="2"/>
</dbReference>
<dbReference type="Gene3D" id="1.10.390.10">
    <property type="entry name" value="Neutral Protease Domain 2"/>
    <property type="match status" value="1"/>
</dbReference>
<dbReference type="EMBL" id="WJJP01000158">
    <property type="protein sequence ID" value="MBD3323925.1"/>
    <property type="molecule type" value="Genomic_DNA"/>
</dbReference>
<reference evidence="5" key="1">
    <citation type="submission" date="2019-11" db="EMBL/GenBank/DDBJ databases">
        <title>Microbial mats filling the niche in hypersaline microbial mats.</title>
        <authorList>
            <person name="Wong H.L."/>
            <person name="Macleod F.I."/>
            <person name="White R.A. III"/>
            <person name="Burns B.P."/>
        </authorList>
    </citation>
    <scope>NUCLEOTIDE SEQUENCE</scope>
    <source>
        <strain evidence="5">Rbin_158</strain>
    </source>
</reference>
<evidence type="ECO:0000256" key="2">
    <source>
        <dbReference type="ARBA" id="ARBA00009820"/>
    </source>
</evidence>
<dbReference type="SUPFAM" id="SSF82171">
    <property type="entry name" value="DPP6 N-terminal domain-like"/>
    <property type="match status" value="1"/>
</dbReference>
<sequence>MSTPMRSCRGLCVSFFLILWLGSSALANEYLPPRFPPGFDWQQIESEHFIIVFDARHEAIARRLAQIAERVHHNITTFLNHTPAAKTYVVVTDHLDQFNAYAMPMPRNTVVVYLYEPGAGNSFFGVRSEDWLSLVFTHEYAHVVNIDRAGGWYKLLRTIFGRTIFPNASLPIWMIEGLAVYAETKFHQGRGTHPHYDMMMRTEVLEETIKPLDQMSVQGLRIWPVGNIVYLYGYFFTRYLAETYGEERLVQLNVESSRRFPLFGKNIFKKVFDGKNLTTLWREWRDALREQYQQQVEQLRSQPIIPTQPLSESGYFTNSPVFSPDGTAVYYLDYSPHEPAALVKRDLEDDTVTRLTTGDFSGDFSISPDGQRIYFCKFATYKTFSRLSDLYVLDLADQSVERLTNGLRAFDPAIAPDGKFLVFSTTEAGSMQLRRMDLETEEISLLWEGDVHTQIHHPAFSSDGTRLALQVWKQGGFEDVYLLLLDGSGPEPLTLDTASDSSPVWGFEDQYLFFSSDRTGVPNIFAYSLEEGRLYQVTNVLTGVFDPDVSPDGNRLILEHYSSQGMDIHLADLDPQQWHETPYTLANLPETPSQPVMTADPLQSREYAPLPTLLPTFWLPNWSIDEEGWQLGVMTGGRDVLGHHTYSLSVMQGLESHRPAYHVFYMNEQFTPRLTLGGYDTAQVFNDIFVDEEGYEQEYWQRNRGVAFRARFPLSGAITPHTFVTLGYQYHHMDNLSTITLSPAPDEGALSGVSLGLTFGSLTSSRYAISPEAGYVASLTYQRDDEALGSDYTLDTVVGDGRYYLTVPKLRHHILALKVAGGFSEGDTLAQGVFQLGGGFSFTSTLAELSQRRFFLRGYEENSITGHRFALGIVEYRFPIWFP</sequence>
<dbReference type="Gene3D" id="2.40.160.50">
    <property type="entry name" value="membrane protein fhac: a member of the omp85/tpsb transporter family"/>
    <property type="match status" value="1"/>
</dbReference>
<protein>
    <submittedName>
        <fullName evidence="5">BamA/TamA family outer membrane protein</fullName>
    </submittedName>
</protein>
<dbReference type="InterPro" id="IPR027268">
    <property type="entry name" value="Peptidase_M4/M1_CTD_sf"/>
</dbReference>
<dbReference type="Pfam" id="PF07676">
    <property type="entry name" value="PD40"/>
    <property type="match status" value="2"/>
</dbReference>
<dbReference type="PANTHER" id="PTHR36842">
    <property type="entry name" value="PROTEIN TOLB HOMOLOG"/>
    <property type="match status" value="1"/>
</dbReference>
<feature type="domain" description="Bacterial surface antigen (D15)" evidence="4">
    <location>
        <begin position="667"/>
        <end position="882"/>
    </location>
</feature>
<comment type="subcellular location">
    <subcellularLocation>
        <location evidence="1">Membrane</location>
    </subcellularLocation>
</comment>
<accession>A0A9D5Q4U7</accession>
<keyword evidence="3" id="KW-0472">Membrane</keyword>
<evidence type="ECO:0000256" key="1">
    <source>
        <dbReference type="ARBA" id="ARBA00004370"/>
    </source>
</evidence>
<gene>
    <name evidence="5" type="ORF">GF339_05030</name>
</gene>
<dbReference type="AlphaFoldDB" id="A0A9D5Q4U7"/>
<name>A0A9D5Q4U7_9BACT</name>
<dbReference type="Pfam" id="PF01103">
    <property type="entry name" value="Omp85"/>
    <property type="match status" value="1"/>
</dbReference>
<comment type="similarity">
    <text evidence="2">Belongs to the TolB family.</text>
</comment>
<evidence type="ECO:0000313" key="5">
    <source>
        <dbReference type="EMBL" id="MBD3323925.1"/>
    </source>
</evidence>
<organism evidence="5 6">
    <name type="scientific">candidate division KSB3 bacterium</name>
    <dbReference type="NCBI Taxonomy" id="2044937"/>
    <lineage>
        <taxon>Bacteria</taxon>
        <taxon>candidate division KSB3</taxon>
    </lineage>
</organism>
<evidence type="ECO:0000313" key="6">
    <source>
        <dbReference type="Proteomes" id="UP000649604"/>
    </source>
</evidence>
<evidence type="ECO:0000256" key="3">
    <source>
        <dbReference type="ARBA" id="ARBA00023136"/>
    </source>
</evidence>
<comment type="caution">
    <text evidence="5">The sequence shown here is derived from an EMBL/GenBank/DDBJ whole genome shotgun (WGS) entry which is preliminary data.</text>
</comment>